<reference evidence="1 2" key="1">
    <citation type="journal article" date="2021" name="Plant Biotechnol. J.">
        <title>Multi-omics assisted identification of the key and species-specific regulatory components of drought-tolerant mechanisms in Gossypium stocksii.</title>
        <authorList>
            <person name="Yu D."/>
            <person name="Ke L."/>
            <person name="Zhang D."/>
            <person name="Wu Y."/>
            <person name="Sun Y."/>
            <person name="Mei J."/>
            <person name="Sun J."/>
            <person name="Sun Y."/>
        </authorList>
    </citation>
    <scope>NUCLEOTIDE SEQUENCE [LARGE SCALE GENOMIC DNA]</scope>
    <source>
        <strain evidence="2">cv. E1</strain>
        <tissue evidence="1">Leaf</tissue>
    </source>
</reference>
<sequence>AGVQVGLETHQCVCREVETRDTHILSFMWGVYHHFGGSVVTGGVTGGLARTHQVRFRILFIEVESIWAGYERHSWCWGMIRLKYKEWNHSPNYKGIPTTLKDIQLLLGQRSEAHFQWTPYEDPTIRAVILDEFLQNPNI</sequence>
<gene>
    <name evidence="1" type="ORF">J1N35_000837</name>
</gene>
<keyword evidence="2" id="KW-1185">Reference proteome</keyword>
<comment type="caution">
    <text evidence="1">The sequence shown here is derived from an EMBL/GenBank/DDBJ whole genome shotgun (WGS) entry which is preliminary data.</text>
</comment>
<evidence type="ECO:0008006" key="3">
    <source>
        <dbReference type="Google" id="ProtNLM"/>
    </source>
</evidence>
<accession>A0A9D3WHN9</accession>
<dbReference type="OrthoDB" id="990873at2759"/>
<dbReference type="AlphaFoldDB" id="A0A9D3WHN9"/>
<proteinExistence type="predicted"/>
<dbReference type="Proteomes" id="UP000828251">
    <property type="component" value="Unassembled WGS sequence"/>
</dbReference>
<name>A0A9D3WHN9_9ROSI</name>
<feature type="non-terminal residue" evidence="1">
    <location>
        <position position="1"/>
    </location>
</feature>
<organism evidence="1 2">
    <name type="scientific">Gossypium stocksii</name>
    <dbReference type="NCBI Taxonomy" id="47602"/>
    <lineage>
        <taxon>Eukaryota</taxon>
        <taxon>Viridiplantae</taxon>
        <taxon>Streptophyta</taxon>
        <taxon>Embryophyta</taxon>
        <taxon>Tracheophyta</taxon>
        <taxon>Spermatophyta</taxon>
        <taxon>Magnoliopsida</taxon>
        <taxon>eudicotyledons</taxon>
        <taxon>Gunneridae</taxon>
        <taxon>Pentapetalae</taxon>
        <taxon>rosids</taxon>
        <taxon>malvids</taxon>
        <taxon>Malvales</taxon>
        <taxon>Malvaceae</taxon>
        <taxon>Malvoideae</taxon>
        <taxon>Gossypium</taxon>
    </lineage>
</organism>
<evidence type="ECO:0000313" key="1">
    <source>
        <dbReference type="EMBL" id="KAH1129459.1"/>
    </source>
</evidence>
<dbReference type="EMBL" id="JAIQCV010000001">
    <property type="protein sequence ID" value="KAH1129459.1"/>
    <property type="molecule type" value="Genomic_DNA"/>
</dbReference>
<protein>
    <recommendedName>
        <fullName evidence="3">Aminotransferase-like plant mobile domain-containing protein</fullName>
    </recommendedName>
</protein>
<evidence type="ECO:0000313" key="2">
    <source>
        <dbReference type="Proteomes" id="UP000828251"/>
    </source>
</evidence>